<keyword evidence="3" id="KW-1185">Reference proteome</keyword>
<name>A0AAD7YLQ2_MYTSE</name>
<dbReference type="GO" id="GO:0005549">
    <property type="term" value="F:odorant binding"/>
    <property type="evidence" value="ECO:0007669"/>
    <property type="project" value="InterPro"/>
</dbReference>
<sequence length="157" mass="18144">MSKFSCLVLSIVVVSVYAGTAQNVQYLMRRLDHECADDKNKEYSAIQSLSDIPLCEWSCKLKKTGFMDDKGQYTPYRGLTYIKNLIFNDDLSDDMHNYDYYEMYKAVDDAYYDRYATLEPIAKKCESEVNDIEVSDGSAGCERVYYLAMCITSYDKM</sequence>
<evidence type="ECO:0000313" key="3">
    <source>
        <dbReference type="Proteomes" id="UP001231518"/>
    </source>
</evidence>
<dbReference type="Gene3D" id="1.10.238.20">
    <property type="entry name" value="Pheromone/general odorant binding protein domain"/>
    <property type="match status" value="1"/>
</dbReference>
<organism evidence="2 3">
    <name type="scientific">Mythimna separata</name>
    <name type="common">Oriental armyworm</name>
    <name type="synonym">Pseudaletia separata</name>
    <dbReference type="NCBI Taxonomy" id="271217"/>
    <lineage>
        <taxon>Eukaryota</taxon>
        <taxon>Metazoa</taxon>
        <taxon>Ecdysozoa</taxon>
        <taxon>Arthropoda</taxon>
        <taxon>Hexapoda</taxon>
        <taxon>Insecta</taxon>
        <taxon>Pterygota</taxon>
        <taxon>Neoptera</taxon>
        <taxon>Endopterygota</taxon>
        <taxon>Lepidoptera</taxon>
        <taxon>Glossata</taxon>
        <taxon>Ditrysia</taxon>
        <taxon>Noctuoidea</taxon>
        <taxon>Noctuidae</taxon>
        <taxon>Noctuinae</taxon>
        <taxon>Hadenini</taxon>
        <taxon>Mythimna</taxon>
    </lineage>
</organism>
<protein>
    <submittedName>
        <fullName evidence="2">Uncharacterized protein</fullName>
    </submittedName>
</protein>
<reference evidence="2" key="1">
    <citation type="submission" date="2023-03" db="EMBL/GenBank/DDBJ databases">
        <title>Chromosome-level genomes of two armyworms, Mythimna separata and Mythimna loreyi, provide insights into the biosynthesis and reception of sex pheromones.</title>
        <authorList>
            <person name="Zhao H."/>
        </authorList>
    </citation>
    <scope>NUCLEOTIDE SEQUENCE</scope>
    <source>
        <strain evidence="2">BeijingLab</strain>
        <tissue evidence="2">Pupa</tissue>
    </source>
</reference>
<dbReference type="AlphaFoldDB" id="A0AAD7YLQ2"/>
<gene>
    <name evidence="2" type="ORF">PYW07_012216</name>
</gene>
<keyword evidence="1" id="KW-0732">Signal</keyword>
<proteinExistence type="predicted"/>
<dbReference type="Proteomes" id="UP001231518">
    <property type="component" value="Chromosome 3"/>
</dbReference>
<dbReference type="InterPro" id="IPR036728">
    <property type="entry name" value="PBP_GOBP_sf"/>
</dbReference>
<feature type="signal peptide" evidence="1">
    <location>
        <begin position="1"/>
        <end position="21"/>
    </location>
</feature>
<accession>A0AAD7YLQ2</accession>
<dbReference type="SUPFAM" id="SSF47565">
    <property type="entry name" value="Insect pheromone/odorant-binding proteins"/>
    <property type="match status" value="1"/>
</dbReference>
<dbReference type="EMBL" id="JARGEI010000014">
    <property type="protein sequence ID" value="KAJ8720173.1"/>
    <property type="molecule type" value="Genomic_DNA"/>
</dbReference>
<comment type="caution">
    <text evidence="2">The sequence shown here is derived from an EMBL/GenBank/DDBJ whole genome shotgun (WGS) entry which is preliminary data.</text>
</comment>
<feature type="chain" id="PRO_5042122160" evidence="1">
    <location>
        <begin position="22"/>
        <end position="157"/>
    </location>
</feature>
<evidence type="ECO:0000313" key="2">
    <source>
        <dbReference type="EMBL" id="KAJ8720173.1"/>
    </source>
</evidence>
<evidence type="ECO:0000256" key="1">
    <source>
        <dbReference type="SAM" id="SignalP"/>
    </source>
</evidence>